<accession>A0A433TCA3</accession>
<comment type="caution">
    <text evidence="1">The sequence shown here is derived from an EMBL/GenBank/DDBJ whole genome shotgun (WGS) entry which is preliminary data.</text>
</comment>
<dbReference type="STRING" id="188477.A0A433TCA3"/>
<proteinExistence type="predicted"/>
<name>A0A433TCA3_ELYCH</name>
<evidence type="ECO:0000313" key="1">
    <source>
        <dbReference type="EMBL" id="RUS79208.1"/>
    </source>
</evidence>
<evidence type="ECO:0000313" key="2">
    <source>
        <dbReference type="Proteomes" id="UP000271974"/>
    </source>
</evidence>
<keyword evidence="2" id="KW-1185">Reference proteome</keyword>
<sequence length="185" mass="21352">MTQISVEEGDMTSYPSQNLQPPFVLDGVTDKHYVITMYFTNPDEICNSGRKAPDFIEQGTGTDLWLQTGQYPHTVTFIPRHEINLFSPWVQGKCFPKMGKHYWYNISKDMNCDSFYPVFLMYNNGELTGFGWAFVNANLSSLNYEHPDKAVFPLFFEEVPECLSRETMFSTMHVYLTDNPYGLSC</sequence>
<reference evidence="1 2" key="1">
    <citation type="submission" date="2019-01" db="EMBL/GenBank/DDBJ databases">
        <title>A draft genome assembly of the solar-powered sea slug Elysia chlorotica.</title>
        <authorList>
            <person name="Cai H."/>
            <person name="Li Q."/>
            <person name="Fang X."/>
            <person name="Li J."/>
            <person name="Curtis N.E."/>
            <person name="Altenburger A."/>
            <person name="Shibata T."/>
            <person name="Feng M."/>
            <person name="Maeda T."/>
            <person name="Schwartz J.A."/>
            <person name="Shigenobu S."/>
            <person name="Lundholm N."/>
            <person name="Nishiyama T."/>
            <person name="Yang H."/>
            <person name="Hasebe M."/>
            <person name="Li S."/>
            <person name="Pierce S.K."/>
            <person name="Wang J."/>
        </authorList>
    </citation>
    <scope>NUCLEOTIDE SEQUENCE [LARGE SCALE GENOMIC DNA]</scope>
    <source>
        <strain evidence="1">EC2010</strain>
        <tissue evidence="1">Whole organism of an adult</tissue>
    </source>
</reference>
<protein>
    <submittedName>
        <fullName evidence="1">Uncharacterized protein</fullName>
    </submittedName>
</protein>
<dbReference type="Proteomes" id="UP000271974">
    <property type="component" value="Unassembled WGS sequence"/>
</dbReference>
<organism evidence="1 2">
    <name type="scientific">Elysia chlorotica</name>
    <name type="common">Eastern emerald elysia</name>
    <name type="synonym">Sea slug</name>
    <dbReference type="NCBI Taxonomy" id="188477"/>
    <lineage>
        <taxon>Eukaryota</taxon>
        <taxon>Metazoa</taxon>
        <taxon>Spiralia</taxon>
        <taxon>Lophotrochozoa</taxon>
        <taxon>Mollusca</taxon>
        <taxon>Gastropoda</taxon>
        <taxon>Heterobranchia</taxon>
        <taxon>Euthyneura</taxon>
        <taxon>Panpulmonata</taxon>
        <taxon>Sacoglossa</taxon>
        <taxon>Placobranchoidea</taxon>
        <taxon>Plakobranchidae</taxon>
        <taxon>Elysia</taxon>
    </lineage>
</organism>
<gene>
    <name evidence="1" type="ORF">EGW08_013037</name>
</gene>
<dbReference type="OrthoDB" id="6042561at2759"/>
<dbReference type="AlphaFoldDB" id="A0A433TCA3"/>
<dbReference type="EMBL" id="RQTK01000464">
    <property type="protein sequence ID" value="RUS79208.1"/>
    <property type="molecule type" value="Genomic_DNA"/>
</dbReference>